<dbReference type="Proteomes" id="UP000265926">
    <property type="component" value="Unassembled WGS sequence"/>
</dbReference>
<evidence type="ECO:0000256" key="5">
    <source>
        <dbReference type="ARBA" id="ARBA00023136"/>
    </source>
</evidence>
<dbReference type="NCBIfam" id="TIGR02229">
    <property type="entry name" value="caa3_sub_IV"/>
    <property type="match status" value="1"/>
</dbReference>
<keyword evidence="2" id="KW-1003">Cell membrane</keyword>
<dbReference type="InterPro" id="IPR005171">
    <property type="entry name" value="Cyt_c_oxidase_su4_prok"/>
</dbReference>
<evidence type="ECO:0000256" key="4">
    <source>
        <dbReference type="ARBA" id="ARBA00022989"/>
    </source>
</evidence>
<feature type="transmembrane region" description="Helical" evidence="6">
    <location>
        <begin position="71"/>
        <end position="93"/>
    </location>
</feature>
<keyword evidence="5 6" id="KW-0472">Membrane</keyword>
<dbReference type="InterPro" id="IPR011743">
    <property type="entry name" value="Caa3_sub_IV"/>
</dbReference>
<evidence type="ECO:0000256" key="3">
    <source>
        <dbReference type="ARBA" id="ARBA00022692"/>
    </source>
</evidence>
<organism evidence="7 8">
    <name type="scientific">Maribellus luteus</name>
    <dbReference type="NCBI Taxonomy" id="2305463"/>
    <lineage>
        <taxon>Bacteria</taxon>
        <taxon>Pseudomonadati</taxon>
        <taxon>Bacteroidota</taxon>
        <taxon>Bacteroidia</taxon>
        <taxon>Marinilabiliales</taxon>
        <taxon>Prolixibacteraceae</taxon>
        <taxon>Maribellus</taxon>
    </lineage>
</organism>
<reference evidence="7 8" key="1">
    <citation type="submission" date="2018-08" db="EMBL/GenBank/DDBJ databases">
        <title>Pallidiluteibacterium maritimus gen. nov., sp. nov., isolated from coastal sediment.</title>
        <authorList>
            <person name="Zhou L.Y."/>
        </authorList>
    </citation>
    <scope>NUCLEOTIDE SEQUENCE [LARGE SCALE GENOMIC DNA]</scope>
    <source>
        <strain evidence="7 8">XSD2</strain>
    </source>
</reference>
<feature type="transmembrane region" description="Helical" evidence="6">
    <location>
        <begin position="39"/>
        <end position="59"/>
    </location>
</feature>
<dbReference type="AlphaFoldDB" id="A0A399T367"/>
<keyword evidence="8" id="KW-1185">Reference proteome</keyword>
<evidence type="ECO:0000256" key="6">
    <source>
        <dbReference type="SAM" id="Phobius"/>
    </source>
</evidence>
<protein>
    <submittedName>
        <fullName evidence="7">Cytochrome-c oxidase</fullName>
    </submittedName>
</protein>
<evidence type="ECO:0000313" key="7">
    <source>
        <dbReference type="EMBL" id="RIJ49305.1"/>
    </source>
</evidence>
<comment type="caution">
    <text evidence="7">The sequence shown here is derived from an EMBL/GenBank/DDBJ whole genome shotgun (WGS) entry which is preliminary data.</text>
</comment>
<dbReference type="GO" id="GO:0005886">
    <property type="term" value="C:plasma membrane"/>
    <property type="evidence" value="ECO:0007669"/>
    <property type="project" value="UniProtKB-SubCell"/>
</dbReference>
<accession>A0A399T367</accession>
<name>A0A399T367_9BACT</name>
<feature type="transmembrane region" description="Helical" evidence="6">
    <location>
        <begin position="12"/>
        <end position="33"/>
    </location>
</feature>
<dbReference type="OrthoDB" id="1122616at2"/>
<evidence type="ECO:0000256" key="1">
    <source>
        <dbReference type="ARBA" id="ARBA00004651"/>
    </source>
</evidence>
<evidence type="ECO:0000256" key="2">
    <source>
        <dbReference type="ARBA" id="ARBA00022475"/>
    </source>
</evidence>
<comment type="subcellular location">
    <subcellularLocation>
        <location evidence="1">Cell membrane</location>
        <topology evidence="1">Multi-pass membrane protein</topology>
    </subcellularLocation>
</comment>
<dbReference type="RefSeq" id="WP_119437192.1">
    <property type="nucleotide sequence ID" value="NZ_QWGR01000003.1"/>
</dbReference>
<dbReference type="EMBL" id="QWGR01000003">
    <property type="protein sequence ID" value="RIJ49305.1"/>
    <property type="molecule type" value="Genomic_DNA"/>
</dbReference>
<proteinExistence type="predicted"/>
<gene>
    <name evidence="7" type="ORF">D1614_07095</name>
</gene>
<evidence type="ECO:0000313" key="8">
    <source>
        <dbReference type="Proteomes" id="UP000265926"/>
    </source>
</evidence>
<keyword evidence="3 6" id="KW-0812">Transmembrane</keyword>
<dbReference type="Pfam" id="PF03626">
    <property type="entry name" value="COX4_pro"/>
    <property type="match status" value="1"/>
</dbReference>
<keyword evidence="4 6" id="KW-1133">Transmembrane helix</keyword>
<sequence length="94" mass="11049">MSGEKHHIVPYRLYFVVLIALLALTFASVWITSIELRDYTVAAALLFAIVKSYLVLNYFMHLKYDKPYIKIMVGFVFAIFLVMIVITFLDYLYR</sequence>